<dbReference type="InParanoid" id="H2YLW2"/>
<organism evidence="2 3">
    <name type="scientific">Ciona savignyi</name>
    <name type="common">Pacific transparent sea squirt</name>
    <dbReference type="NCBI Taxonomy" id="51511"/>
    <lineage>
        <taxon>Eukaryota</taxon>
        <taxon>Metazoa</taxon>
        <taxon>Chordata</taxon>
        <taxon>Tunicata</taxon>
        <taxon>Ascidiacea</taxon>
        <taxon>Phlebobranchia</taxon>
        <taxon>Cionidae</taxon>
        <taxon>Ciona</taxon>
    </lineage>
</organism>
<dbReference type="Proteomes" id="UP000007875">
    <property type="component" value="Unassembled WGS sequence"/>
</dbReference>
<reference evidence="3" key="1">
    <citation type="submission" date="2003-08" db="EMBL/GenBank/DDBJ databases">
        <authorList>
            <person name="Birren B."/>
            <person name="Nusbaum C."/>
            <person name="Abebe A."/>
            <person name="Abouelleil A."/>
            <person name="Adekoya E."/>
            <person name="Ait-zahra M."/>
            <person name="Allen N."/>
            <person name="Allen T."/>
            <person name="An P."/>
            <person name="Anderson M."/>
            <person name="Anderson S."/>
            <person name="Arachchi H."/>
            <person name="Armbruster J."/>
            <person name="Bachantsang P."/>
            <person name="Baldwin J."/>
            <person name="Barry A."/>
            <person name="Bayul T."/>
            <person name="Blitshsteyn B."/>
            <person name="Bloom T."/>
            <person name="Blye J."/>
            <person name="Boguslavskiy L."/>
            <person name="Borowsky M."/>
            <person name="Boukhgalter B."/>
            <person name="Brunache A."/>
            <person name="Butler J."/>
            <person name="Calixte N."/>
            <person name="Calvo S."/>
            <person name="Camarata J."/>
            <person name="Campo K."/>
            <person name="Chang J."/>
            <person name="Cheshatsang Y."/>
            <person name="Citroen M."/>
            <person name="Collymore A."/>
            <person name="Considine T."/>
            <person name="Cook A."/>
            <person name="Cooke P."/>
            <person name="Corum B."/>
            <person name="Cuomo C."/>
            <person name="David R."/>
            <person name="Dawoe T."/>
            <person name="Degray S."/>
            <person name="Dodge S."/>
            <person name="Dooley K."/>
            <person name="Dorje P."/>
            <person name="Dorjee K."/>
            <person name="Dorris L."/>
            <person name="Duffey N."/>
            <person name="Dupes A."/>
            <person name="Elkins T."/>
            <person name="Engels R."/>
            <person name="Erickson J."/>
            <person name="Farina A."/>
            <person name="Faro S."/>
            <person name="Ferreira P."/>
            <person name="Fischer H."/>
            <person name="Fitzgerald M."/>
            <person name="Foley K."/>
            <person name="Gage D."/>
            <person name="Galagan J."/>
            <person name="Gearin G."/>
            <person name="Gnerre S."/>
            <person name="Gnirke A."/>
            <person name="Goyette A."/>
            <person name="Graham J."/>
            <person name="Grandbois E."/>
            <person name="Gyaltsen K."/>
            <person name="Hafez N."/>
            <person name="Hagopian D."/>
            <person name="Hagos B."/>
            <person name="Hall J."/>
            <person name="Hatcher B."/>
            <person name="Heller A."/>
            <person name="Higgins H."/>
            <person name="Honan T."/>
            <person name="Horn A."/>
            <person name="Houde N."/>
            <person name="Hughes L."/>
            <person name="Hulme W."/>
            <person name="Husby E."/>
            <person name="Iliev I."/>
            <person name="Jaffe D."/>
            <person name="Jones C."/>
            <person name="Kamal M."/>
            <person name="Kamat A."/>
            <person name="Kamvysselis M."/>
            <person name="Karlsson E."/>
            <person name="Kells C."/>
            <person name="Kieu A."/>
            <person name="Kisner P."/>
            <person name="Kodira C."/>
            <person name="Kulbokas E."/>
            <person name="Labutti K."/>
            <person name="Lama D."/>
            <person name="Landers T."/>
            <person name="Leger J."/>
            <person name="Levine S."/>
            <person name="Lewis D."/>
            <person name="Lewis T."/>
            <person name="Lindblad-toh K."/>
            <person name="Liu X."/>
            <person name="Lokyitsang T."/>
            <person name="Lokyitsang Y."/>
            <person name="Lucien O."/>
            <person name="Lui A."/>
            <person name="Ma L.J."/>
            <person name="Mabbitt R."/>
            <person name="Macdonald J."/>
            <person name="Maclean C."/>
            <person name="Major J."/>
            <person name="Manning J."/>
            <person name="Marabella R."/>
            <person name="Maru K."/>
            <person name="Matthews C."/>
            <person name="Mauceli E."/>
            <person name="Mccarthy M."/>
            <person name="Mcdonough S."/>
            <person name="Mcghee T."/>
            <person name="Meldrim J."/>
            <person name="Meneus L."/>
            <person name="Mesirov J."/>
            <person name="Mihalev A."/>
            <person name="Mihova T."/>
            <person name="Mikkelsen T."/>
            <person name="Mlenga V."/>
            <person name="Moru K."/>
            <person name="Mozes J."/>
            <person name="Mulrain L."/>
            <person name="Munson G."/>
            <person name="Naylor J."/>
            <person name="Newes C."/>
            <person name="Nguyen C."/>
            <person name="Nguyen N."/>
            <person name="Nguyen T."/>
            <person name="Nicol R."/>
            <person name="Nielsen C."/>
            <person name="Nizzari M."/>
            <person name="Norbu C."/>
            <person name="Norbu N."/>
            <person name="O'donnell P."/>
            <person name="Okoawo O."/>
            <person name="O'leary S."/>
            <person name="Omotosho B."/>
            <person name="O'neill K."/>
            <person name="Osman S."/>
            <person name="Parker S."/>
            <person name="Perrin D."/>
            <person name="Phunkhang P."/>
            <person name="Piqani B."/>
            <person name="Purcell S."/>
            <person name="Rachupka T."/>
            <person name="Ramasamy U."/>
            <person name="Rameau R."/>
            <person name="Ray V."/>
            <person name="Raymond C."/>
            <person name="Retta R."/>
            <person name="Richardson S."/>
            <person name="Rise C."/>
            <person name="Rodriguez J."/>
            <person name="Rogers J."/>
            <person name="Rogov P."/>
            <person name="Rutman M."/>
            <person name="Schupbach R."/>
            <person name="Seaman C."/>
            <person name="Settipalli S."/>
            <person name="Sharpe T."/>
            <person name="Sheridan J."/>
            <person name="Sherpa N."/>
            <person name="Shi J."/>
            <person name="Smirnov S."/>
            <person name="Smith C."/>
            <person name="Sougnez C."/>
            <person name="Spencer B."/>
            <person name="Stalker J."/>
            <person name="Stange-thomann N."/>
            <person name="Stavropoulos S."/>
            <person name="Stetson K."/>
            <person name="Stone C."/>
            <person name="Stone S."/>
            <person name="Stubbs M."/>
            <person name="Talamas J."/>
            <person name="Tchuinga P."/>
            <person name="Tenzing P."/>
            <person name="Tesfaye S."/>
            <person name="Theodore J."/>
            <person name="Thoulutsang Y."/>
            <person name="Topham K."/>
            <person name="Towey S."/>
            <person name="Tsamla T."/>
            <person name="Tsomo N."/>
            <person name="Vallee D."/>
            <person name="Vassiliev H."/>
            <person name="Venkataraman V."/>
            <person name="Vinson J."/>
            <person name="Vo A."/>
            <person name="Wade C."/>
            <person name="Wang S."/>
            <person name="Wangchuk T."/>
            <person name="Wangdi T."/>
            <person name="Whittaker C."/>
            <person name="Wilkinson J."/>
            <person name="Wu Y."/>
            <person name="Wyman D."/>
            <person name="Yadav S."/>
            <person name="Yang S."/>
            <person name="Yang X."/>
            <person name="Yeager S."/>
            <person name="Yee E."/>
            <person name="Young G."/>
            <person name="Zainoun J."/>
            <person name="Zembeck L."/>
            <person name="Zimmer A."/>
            <person name="Zody M."/>
            <person name="Lander E."/>
        </authorList>
    </citation>
    <scope>NUCLEOTIDE SEQUENCE [LARGE SCALE GENOMIC DNA]</scope>
</reference>
<evidence type="ECO:0000313" key="3">
    <source>
        <dbReference type="Proteomes" id="UP000007875"/>
    </source>
</evidence>
<name>H2YLW2_CIOSA</name>
<accession>H2YLW2</accession>
<dbReference type="AlphaFoldDB" id="H2YLW2"/>
<dbReference type="Ensembl" id="ENSCSAVT00000006393.1">
    <property type="protein sequence ID" value="ENSCSAVP00000006314.1"/>
    <property type="gene ID" value="ENSCSAVG00000003780.1"/>
</dbReference>
<reference evidence="2" key="2">
    <citation type="submission" date="2025-08" db="UniProtKB">
        <authorList>
            <consortium name="Ensembl"/>
        </authorList>
    </citation>
    <scope>IDENTIFICATION</scope>
</reference>
<reference evidence="2" key="3">
    <citation type="submission" date="2025-09" db="UniProtKB">
        <authorList>
            <consortium name="Ensembl"/>
        </authorList>
    </citation>
    <scope>IDENTIFICATION</scope>
</reference>
<evidence type="ECO:0000256" key="1">
    <source>
        <dbReference type="SAM" id="MobiDB-lite"/>
    </source>
</evidence>
<evidence type="ECO:0000313" key="2">
    <source>
        <dbReference type="Ensembl" id="ENSCSAVP00000006314.1"/>
    </source>
</evidence>
<protein>
    <submittedName>
        <fullName evidence="2">Uncharacterized protein</fullName>
    </submittedName>
</protein>
<dbReference type="HOGENOM" id="CLU_3031662_0_0_1"/>
<keyword evidence="3" id="KW-1185">Reference proteome</keyword>
<proteinExistence type="predicted"/>
<feature type="region of interest" description="Disordered" evidence="1">
    <location>
        <begin position="1"/>
        <end position="22"/>
    </location>
</feature>
<sequence>MKKNQVGMSLKNQTKIVPSSKQTPSACRIGKVAMAAICGDITKHHCDMSRKQCTS</sequence>